<keyword evidence="3" id="KW-1185">Reference proteome</keyword>
<evidence type="ECO:0000313" key="3">
    <source>
        <dbReference type="Proteomes" id="UP000286715"/>
    </source>
</evidence>
<gene>
    <name evidence="2" type="ORF">JCM31826_13710</name>
</gene>
<evidence type="ECO:0000313" key="2">
    <source>
        <dbReference type="EMBL" id="GCD77889.1"/>
    </source>
</evidence>
<proteinExistence type="predicted"/>
<dbReference type="SUPFAM" id="SSF56925">
    <property type="entry name" value="OMPA-like"/>
    <property type="match status" value="1"/>
</dbReference>
<dbReference type="Gene3D" id="2.40.160.20">
    <property type="match status" value="1"/>
</dbReference>
<dbReference type="Pfam" id="PF13568">
    <property type="entry name" value="OMP_b-brl_2"/>
    <property type="match status" value="1"/>
</dbReference>
<organism evidence="2 3">
    <name type="scientific">Thermaurantimonas aggregans</name>
    <dbReference type="NCBI Taxonomy" id="2173829"/>
    <lineage>
        <taxon>Bacteria</taxon>
        <taxon>Pseudomonadati</taxon>
        <taxon>Bacteroidota</taxon>
        <taxon>Flavobacteriia</taxon>
        <taxon>Flavobacteriales</taxon>
        <taxon>Schleiferiaceae</taxon>
        <taxon>Thermaurantimonas</taxon>
    </lineage>
</organism>
<evidence type="ECO:0000259" key="1">
    <source>
        <dbReference type="Pfam" id="PF13568"/>
    </source>
</evidence>
<name>A0A401XLJ5_9FLAO</name>
<comment type="caution">
    <text evidence="2">The sequence shown here is derived from an EMBL/GenBank/DDBJ whole genome shotgun (WGS) entry which is preliminary data.</text>
</comment>
<dbReference type="RefSeq" id="WP_124397953.1">
    <property type="nucleotide sequence ID" value="NZ_BHZE01000012.1"/>
</dbReference>
<dbReference type="InterPro" id="IPR011250">
    <property type="entry name" value="OMP/PagP_B-barrel"/>
</dbReference>
<protein>
    <recommendedName>
        <fullName evidence="1">Outer membrane protein beta-barrel domain-containing protein</fullName>
    </recommendedName>
</protein>
<sequence>MVKWLIVFVLTLLFRQTGLAQQGWFVGIGAEPRHTWLYNKHDYMYNVTKEDIIDIIYNLYSNHENYSTGFYFHYIRPVNKDFLIPEGFQFNLHGGYAFNDYFRISLGVGYESFYMHYERSGYTVLADSEGDDSIKFLFYKIGWPQSRAETLRERLHYLSVPLQFQYQFGTSNVKPFVEVGAIFRWLANYSLRYSKDNIDPYLLSSLYINLDVGDVYIDKLEVTKSRFDLEGTFYQNYTGNLVGPVRSKGRYENIFYNVLNVALNLGLGVNIAINNQWQASVGLFGSYSPLSVEKKYREDVRPPSKILTSELFPDGTFLVEYPFWFIYPGINQRQKLYGSADFYPDLLNRNGYTPYEERGRTVPISLGFQIGLRWFFEEW</sequence>
<dbReference type="EMBL" id="BHZE01000012">
    <property type="protein sequence ID" value="GCD77889.1"/>
    <property type="molecule type" value="Genomic_DNA"/>
</dbReference>
<dbReference type="InterPro" id="IPR025665">
    <property type="entry name" value="Beta-barrel_OMP_2"/>
</dbReference>
<reference evidence="2 3" key="1">
    <citation type="submission" date="2018-11" db="EMBL/GenBank/DDBJ databases">
        <title>Schleiferia aggregans sp. nov., a moderately thermophilic heterotrophic bacterium isolated from microbial mats at a terrestrial hot spring.</title>
        <authorList>
            <person name="Iino T."/>
            <person name="Ohkuma M."/>
            <person name="Haruta S."/>
        </authorList>
    </citation>
    <scope>NUCLEOTIDE SEQUENCE [LARGE SCALE GENOMIC DNA]</scope>
    <source>
        <strain evidence="2 3">LA</strain>
    </source>
</reference>
<feature type="domain" description="Outer membrane protein beta-barrel" evidence="1">
    <location>
        <begin position="87"/>
        <end position="271"/>
    </location>
</feature>
<dbReference type="AlphaFoldDB" id="A0A401XLJ5"/>
<accession>A0A401XLJ5</accession>
<dbReference type="Proteomes" id="UP000286715">
    <property type="component" value="Unassembled WGS sequence"/>
</dbReference>